<keyword evidence="5 13" id="KW-0520">NAD</keyword>
<dbReference type="EC" id="1.1.1.94" evidence="10 13"/>
<evidence type="ECO:0000256" key="7">
    <source>
        <dbReference type="ARBA" id="ARBA00023209"/>
    </source>
</evidence>
<keyword evidence="21" id="KW-1185">Reference proteome</keyword>
<feature type="binding site" evidence="13">
    <location>
        <position position="73"/>
    </location>
    <ligand>
        <name>NADPH</name>
        <dbReference type="ChEBI" id="CHEBI:57783"/>
    </ligand>
</feature>
<dbReference type="PRINTS" id="PR00077">
    <property type="entry name" value="GPDHDRGNASE"/>
</dbReference>
<dbReference type="PANTHER" id="PTHR11728:SF1">
    <property type="entry name" value="GLYCEROL-3-PHOSPHATE DEHYDROGENASE [NAD(+)] 2, CHLOROPLASTIC"/>
    <property type="match status" value="1"/>
</dbReference>
<feature type="binding site" evidence="15">
    <location>
        <begin position="279"/>
        <end position="280"/>
    </location>
    <ligand>
        <name>substrate</name>
    </ligand>
</feature>
<feature type="binding site" evidence="13">
    <location>
        <position position="160"/>
    </location>
    <ligand>
        <name>sn-glycerol 3-phosphate</name>
        <dbReference type="ChEBI" id="CHEBI:57597"/>
    </ligand>
</feature>
<dbReference type="GO" id="GO:0046168">
    <property type="term" value="P:glycerol-3-phosphate catabolic process"/>
    <property type="evidence" value="ECO:0007669"/>
    <property type="project" value="InterPro"/>
</dbReference>
<keyword evidence="2 13" id="KW-0444">Lipid biosynthesis</keyword>
<feature type="binding site" evidence="16">
    <location>
        <begin position="32"/>
        <end position="37"/>
    </location>
    <ligand>
        <name>NAD(+)</name>
        <dbReference type="ChEBI" id="CHEBI:57540"/>
    </ligand>
</feature>
<dbReference type="PROSITE" id="PS00957">
    <property type="entry name" value="NAD_G3PDH"/>
    <property type="match status" value="1"/>
</dbReference>
<keyword evidence="6 13" id="KW-0443">Lipid metabolism</keyword>
<dbReference type="NCBIfam" id="NF000940">
    <property type="entry name" value="PRK00094.1-2"/>
    <property type="match status" value="1"/>
</dbReference>
<feature type="binding site" evidence="16">
    <location>
        <position position="164"/>
    </location>
    <ligand>
        <name>NAD(+)</name>
        <dbReference type="ChEBI" id="CHEBI:57540"/>
    </ligand>
</feature>
<dbReference type="InterPro" id="IPR006168">
    <property type="entry name" value="G3P_DH_NAD-dep"/>
</dbReference>
<comment type="caution">
    <text evidence="20">The sequence shown here is derived from an EMBL/GenBank/DDBJ whole genome shotgun (WGS) entry which is preliminary data.</text>
</comment>
<feature type="binding site" evidence="13">
    <location>
        <position position="279"/>
    </location>
    <ligand>
        <name>sn-glycerol 3-phosphate</name>
        <dbReference type="ChEBI" id="CHEBI:57597"/>
    </ligand>
</feature>
<dbReference type="GO" id="GO:0008654">
    <property type="term" value="P:phospholipid biosynthetic process"/>
    <property type="evidence" value="ECO:0007669"/>
    <property type="project" value="UniProtKB-KW"/>
</dbReference>
<evidence type="ECO:0000256" key="9">
    <source>
        <dbReference type="ARBA" id="ARBA00052716"/>
    </source>
</evidence>
<feature type="binding site" evidence="16">
    <location>
        <position position="279"/>
    </location>
    <ligand>
        <name>NAD(+)</name>
        <dbReference type="ChEBI" id="CHEBI:57540"/>
    </ligand>
</feature>
<feature type="binding site" evidence="13">
    <location>
        <position position="279"/>
    </location>
    <ligand>
        <name>NADPH</name>
        <dbReference type="ChEBI" id="CHEBI:57783"/>
    </ligand>
</feature>
<comment type="pathway">
    <text evidence="13">Membrane lipid metabolism; glycerophospholipid metabolism.</text>
</comment>
<dbReference type="GO" id="GO:0005829">
    <property type="term" value="C:cytosol"/>
    <property type="evidence" value="ECO:0007669"/>
    <property type="project" value="TreeGrafter"/>
</dbReference>
<evidence type="ECO:0000256" key="10">
    <source>
        <dbReference type="ARBA" id="ARBA00066687"/>
    </source>
</evidence>
<feature type="domain" description="Glycerol-3-phosphate dehydrogenase NAD-dependent N-terminal" evidence="18">
    <location>
        <begin position="28"/>
        <end position="184"/>
    </location>
</feature>
<dbReference type="GO" id="GO:0046167">
    <property type="term" value="P:glycerol-3-phosphate biosynthetic process"/>
    <property type="evidence" value="ECO:0007669"/>
    <property type="project" value="UniProtKB-UniRule"/>
</dbReference>
<dbReference type="GO" id="GO:0005975">
    <property type="term" value="P:carbohydrate metabolic process"/>
    <property type="evidence" value="ECO:0007669"/>
    <property type="project" value="InterPro"/>
</dbReference>
<evidence type="ECO:0000256" key="2">
    <source>
        <dbReference type="ARBA" id="ARBA00022516"/>
    </source>
</evidence>
<dbReference type="InterPro" id="IPR036291">
    <property type="entry name" value="NAD(P)-bd_dom_sf"/>
</dbReference>
<sequence length="357" mass="37827">MSEWYPATSPITLPTLADNGAEPGGERIVVIGGGNWGTTFAKIVADGGRNVTLVVRRPEVVDEINEAHRNTTYLPGINLPSRIHATCDLAASVASADLIFLSVPAQTARENIEEFRPFMTADASIISLMKGMERSTGKRMSEVISDVSGLGADRIAVASGPNIALEIARGEPTAIVVASESEQLAVRVAQVARNSYLRSFVNQDVVGTEFGGVLKNLIAIAIGISDGVGYGENTKASIMTRGLAEITDFAVAMGASRETMMGLAGLGDLIATCMSPLSRNFTAGRLLGQGYSYQDVNSRMEQTAEGLRSVESILLLANQHSVPMPIVQQINDVLDGKMSPTDLAPHLATDNEIPRGE</sequence>
<dbReference type="Pfam" id="PF01210">
    <property type="entry name" value="NAD_Gly3P_dh_N"/>
    <property type="match status" value="1"/>
</dbReference>
<keyword evidence="13" id="KW-0547">Nucleotide-binding</keyword>
<evidence type="ECO:0000256" key="12">
    <source>
        <dbReference type="ARBA" id="ARBA00080511"/>
    </source>
</evidence>
<feature type="binding site" evidence="13">
    <location>
        <position position="164"/>
    </location>
    <ligand>
        <name>NADPH</name>
        <dbReference type="ChEBI" id="CHEBI:57783"/>
    </ligand>
</feature>
<dbReference type="GO" id="GO:0047952">
    <property type="term" value="F:glycerol-3-phosphate dehydrogenase [NAD(P)+] activity"/>
    <property type="evidence" value="ECO:0007669"/>
    <property type="project" value="UniProtKB-UniRule"/>
</dbReference>
<feature type="binding site" evidence="13">
    <location>
        <position position="36"/>
    </location>
    <ligand>
        <name>NADPH</name>
        <dbReference type="ChEBI" id="CHEBI:57783"/>
    </ligand>
</feature>
<dbReference type="UniPathway" id="UPA00940"/>
<evidence type="ECO:0000256" key="14">
    <source>
        <dbReference type="PIRSR" id="PIRSR000114-1"/>
    </source>
</evidence>
<dbReference type="InterPro" id="IPR006109">
    <property type="entry name" value="G3P_DH_NAD-dep_C"/>
</dbReference>
<feature type="active site" description="Proton acceptor" evidence="13 14">
    <location>
        <position position="215"/>
    </location>
</feature>
<comment type="similarity">
    <text evidence="1 13 17">Belongs to the NAD-dependent glycerol-3-phosphate dehydrogenase family.</text>
</comment>
<keyword evidence="13" id="KW-0963">Cytoplasm</keyword>
<feature type="binding site" evidence="13">
    <location>
        <position position="278"/>
    </location>
    <ligand>
        <name>sn-glycerol 3-phosphate</name>
        <dbReference type="ChEBI" id="CHEBI:57597"/>
    </ligand>
</feature>
<feature type="binding site" evidence="13">
    <location>
        <position position="215"/>
    </location>
    <ligand>
        <name>sn-glycerol 3-phosphate</name>
        <dbReference type="ChEBI" id="CHEBI:57597"/>
    </ligand>
</feature>
<evidence type="ECO:0000256" key="5">
    <source>
        <dbReference type="ARBA" id="ARBA00023027"/>
    </source>
</evidence>
<reference evidence="20 21" key="1">
    <citation type="submission" date="2019-09" db="EMBL/GenBank/DDBJ databases">
        <title>Phylogeny of genus Pseudoclavibacter and closely related genus.</title>
        <authorList>
            <person name="Li Y."/>
        </authorList>
    </citation>
    <scope>NUCLEOTIDE SEQUENCE [LARGE SCALE GENOMIC DNA]</scope>
    <source>
        <strain evidence="20 21">KCTC 13959</strain>
    </source>
</reference>
<keyword evidence="8 13" id="KW-1208">Phospholipid metabolism</keyword>
<dbReference type="PIRSF" id="PIRSF000114">
    <property type="entry name" value="Glycerol-3-P_dh"/>
    <property type="match status" value="1"/>
</dbReference>
<dbReference type="FunFam" id="1.10.1040.10:FF:000001">
    <property type="entry name" value="Glycerol-3-phosphate dehydrogenase [NAD(P)+]"/>
    <property type="match status" value="1"/>
</dbReference>
<feature type="binding site" evidence="13">
    <location>
        <position position="280"/>
    </location>
    <ligand>
        <name>sn-glycerol 3-phosphate</name>
        <dbReference type="ChEBI" id="CHEBI:57597"/>
    </ligand>
</feature>
<gene>
    <name evidence="13" type="primary">gpsA</name>
    <name evidence="20" type="ORF">F8O05_08990</name>
</gene>
<dbReference type="SUPFAM" id="SSF51735">
    <property type="entry name" value="NAD(P)-binding Rossmann-fold domains"/>
    <property type="match status" value="1"/>
</dbReference>
<dbReference type="GO" id="GO:0051287">
    <property type="term" value="F:NAD binding"/>
    <property type="evidence" value="ECO:0007669"/>
    <property type="project" value="InterPro"/>
</dbReference>
<dbReference type="InterPro" id="IPR008927">
    <property type="entry name" value="6-PGluconate_DH-like_C_sf"/>
</dbReference>
<feature type="binding site" evidence="13">
    <location>
        <position position="305"/>
    </location>
    <ligand>
        <name>NADPH</name>
        <dbReference type="ChEBI" id="CHEBI:57783"/>
    </ligand>
</feature>
<dbReference type="Gene3D" id="1.10.1040.10">
    <property type="entry name" value="N-(1-d-carboxylethyl)-l-norvaline Dehydrogenase, domain 2"/>
    <property type="match status" value="1"/>
</dbReference>
<evidence type="ECO:0000256" key="15">
    <source>
        <dbReference type="PIRSR" id="PIRSR000114-2"/>
    </source>
</evidence>
<accession>A0A7J5BA13</accession>
<feature type="binding site" evidence="13">
    <location>
        <position position="130"/>
    </location>
    <ligand>
        <name>NADPH</name>
        <dbReference type="ChEBI" id="CHEBI:57783"/>
    </ligand>
</feature>
<organism evidence="20 21">
    <name type="scientific">Gulosibacter chungangensis</name>
    <dbReference type="NCBI Taxonomy" id="979746"/>
    <lineage>
        <taxon>Bacteria</taxon>
        <taxon>Bacillati</taxon>
        <taxon>Actinomycetota</taxon>
        <taxon>Actinomycetes</taxon>
        <taxon>Micrococcales</taxon>
        <taxon>Microbacteriaceae</taxon>
        <taxon>Gulosibacter</taxon>
    </lineage>
</organism>
<dbReference type="InterPro" id="IPR011128">
    <property type="entry name" value="G3P_DH_NAD-dep_N"/>
</dbReference>
<feature type="binding site" evidence="13">
    <location>
        <position position="56"/>
    </location>
    <ligand>
        <name>NADPH</name>
        <dbReference type="ChEBI" id="CHEBI:57783"/>
    </ligand>
</feature>
<dbReference type="InterPro" id="IPR013328">
    <property type="entry name" value="6PGD_dom2"/>
</dbReference>
<comment type="catalytic activity">
    <reaction evidence="9">
        <text>sn-glycerol 3-phosphate + NADP(+) = dihydroxyacetone phosphate + NADPH + H(+)</text>
        <dbReference type="Rhea" id="RHEA:11096"/>
        <dbReference type="ChEBI" id="CHEBI:15378"/>
        <dbReference type="ChEBI" id="CHEBI:57597"/>
        <dbReference type="ChEBI" id="CHEBI:57642"/>
        <dbReference type="ChEBI" id="CHEBI:57783"/>
        <dbReference type="ChEBI" id="CHEBI:58349"/>
        <dbReference type="EC" id="1.1.1.94"/>
    </reaction>
    <physiologicalReaction direction="right-to-left" evidence="9">
        <dbReference type="Rhea" id="RHEA:11098"/>
    </physiologicalReaction>
</comment>
<evidence type="ECO:0000259" key="19">
    <source>
        <dbReference type="Pfam" id="PF07479"/>
    </source>
</evidence>
<dbReference type="FunFam" id="3.40.50.720:FF:000019">
    <property type="entry name" value="Glycerol-3-phosphate dehydrogenase [NAD(P)+]"/>
    <property type="match status" value="1"/>
</dbReference>
<evidence type="ECO:0000256" key="6">
    <source>
        <dbReference type="ARBA" id="ARBA00023098"/>
    </source>
</evidence>
<dbReference type="HAMAP" id="MF_00394">
    <property type="entry name" value="NAD_Glyc3P_dehydrog"/>
    <property type="match status" value="1"/>
</dbReference>
<evidence type="ECO:0000256" key="16">
    <source>
        <dbReference type="PIRSR" id="PIRSR000114-3"/>
    </source>
</evidence>
<evidence type="ECO:0000259" key="18">
    <source>
        <dbReference type="Pfam" id="PF01210"/>
    </source>
</evidence>
<evidence type="ECO:0000256" key="1">
    <source>
        <dbReference type="ARBA" id="ARBA00011009"/>
    </source>
</evidence>
<comment type="function">
    <text evidence="13">Catalyzes the reduction of the glycolytic intermediate dihydroxyacetone phosphate (DHAP) to sn-glycerol 3-phosphate (G3P), the key precursor for phospholipid synthesis.</text>
</comment>
<feature type="binding site" evidence="13">
    <location>
        <position position="268"/>
    </location>
    <ligand>
        <name>sn-glycerol 3-phosphate</name>
        <dbReference type="ChEBI" id="CHEBI:57597"/>
    </ligand>
</feature>
<evidence type="ECO:0000313" key="21">
    <source>
        <dbReference type="Proteomes" id="UP000433493"/>
    </source>
</evidence>
<evidence type="ECO:0000256" key="3">
    <source>
        <dbReference type="ARBA" id="ARBA00022857"/>
    </source>
</evidence>
<dbReference type="Pfam" id="PF07479">
    <property type="entry name" value="NAD_Gly3P_dh_C"/>
    <property type="match status" value="1"/>
</dbReference>
<protein>
    <recommendedName>
        <fullName evidence="11 13">Glycerol-3-phosphate dehydrogenase [NAD(P)+]</fullName>
        <ecNumber evidence="10 13">1.1.1.94</ecNumber>
    </recommendedName>
    <alternativeName>
        <fullName evidence="13">NAD(P)(+)-dependent glycerol-3-phosphate dehydrogenase</fullName>
    </alternativeName>
    <alternativeName>
        <fullName evidence="12 13">NAD(P)H-dependent dihydroxyacetone-phosphate reductase</fullName>
    </alternativeName>
</protein>
<feature type="domain" description="Glycerol-3-phosphate dehydrogenase NAD-dependent C-terminal" evidence="19">
    <location>
        <begin position="204"/>
        <end position="343"/>
    </location>
</feature>
<name>A0A7J5BA13_9MICO</name>
<dbReference type="SUPFAM" id="SSF48179">
    <property type="entry name" value="6-phosphogluconate dehydrogenase C-terminal domain-like"/>
    <property type="match status" value="1"/>
</dbReference>
<dbReference type="OrthoDB" id="9812273at2"/>
<dbReference type="Gene3D" id="3.40.50.720">
    <property type="entry name" value="NAD(P)-binding Rossmann-like Domain"/>
    <property type="match status" value="1"/>
</dbReference>
<dbReference type="AlphaFoldDB" id="A0A7J5BA13"/>
<comment type="subcellular location">
    <subcellularLocation>
        <location evidence="13">Cytoplasm</location>
    </subcellularLocation>
</comment>
<evidence type="ECO:0000256" key="8">
    <source>
        <dbReference type="ARBA" id="ARBA00023264"/>
    </source>
</evidence>
<keyword evidence="7 13" id="KW-0594">Phospholipid biosynthesis</keyword>
<dbReference type="GO" id="GO:0006650">
    <property type="term" value="P:glycerophospholipid metabolic process"/>
    <property type="evidence" value="ECO:0007669"/>
    <property type="project" value="UniProtKB-UniRule"/>
</dbReference>
<evidence type="ECO:0000256" key="17">
    <source>
        <dbReference type="RuleBase" id="RU000437"/>
    </source>
</evidence>
<feature type="binding site" evidence="13">
    <location>
        <position position="57"/>
    </location>
    <ligand>
        <name>NADPH</name>
        <dbReference type="ChEBI" id="CHEBI:57783"/>
    </ligand>
</feature>
<evidence type="ECO:0000256" key="4">
    <source>
        <dbReference type="ARBA" id="ARBA00023002"/>
    </source>
</evidence>
<comment type="caution">
    <text evidence="13">Lacks conserved residue(s) required for the propagation of feature annotation.</text>
</comment>
<dbReference type="Proteomes" id="UP000433493">
    <property type="component" value="Unassembled WGS sequence"/>
</dbReference>
<feature type="binding site" evidence="15">
    <location>
        <position position="130"/>
    </location>
    <ligand>
        <name>substrate</name>
    </ligand>
</feature>
<evidence type="ECO:0000256" key="13">
    <source>
        <dbReference type="HAMAP-Rule" id="MF_00394"/>
    </source>
</evidence>
<dbReference type="PANTHER" id="PTHR11728">
    <property type="entry name" value="GLYCEROL-3-PHOSPHATE DEHYDROGENASE"/>
    <property type="match status" value="1"/>
</dbReference>
<dbReference type="RefSeq" id="WP_158052400.1">
    <property type="nucleotide sequence ID" value="NZ_WBKB01000005.1"/>
</dbReference>
<comment type="catalytic activity">
    <reaction evidence="13">
        <text>sn-glycerol 3-phosphate + NAD(+) = dihydroxyacetone phosphate + NADH + H(+)</text>
        <dbReference type="Rhea" id="RHEA:11092"/>
        <dbReference type="ChEBI" id="CHEBI:15378"/>
        <dbReference type="ChEBI" id="CHEBI:57540"/>
        <dbReference type="ChEBI" id="CHEBI:57597"/>
        <dbReference type="ChEBI" id="CHEBI:57642"/>
        <dbReference type="ChEBI" id="CHEBI:57945"/>
        <dbReference type="EC" id="1.1.1.94"/>
    </reaction>
</comment>
<dbReference type="NCBIfam" id="NF000942">
    <property type="entry name" value="PRK00094.1-4"/>
    <property type="match status" value="1"/>
</dbReference>
<feature type="binding site" evidence="13">
    <location>
        <position position="130"/>
    </location>
    <ligand>
        <name>sn-glycerol 3-phosphate</name>
        <dbReference type="ChEBI" id="CHEBI:57597"/>
    </ligand>
</feature>
<keyword evidence="4 13" id="KW-0560">Oxidoreductase</keyword>
<evidence type="ECO:0000256" key="11">
    <source>
        <dbReference type="ARBA" id="ARBA00069372"/>
    </source>
</evidence>
<proteinExistence type="inferred from homology"/>
<keyword evidence="3 13" id="KW-0521">NADP</keyword>
<evidence type="ECO:0000313" key="20">
    <source>
        <dbReference type="EMBL" id="KAB1642597.1"/>
    </source>
</evidence>
<dbReference type="EMBL" id="WBKB01000005">
    <property type="protein sequence ID" value="KAB1642597.1"/>
    <property type="molecule type" value="Genomic_DNA"/>
</dbReference>